<evidence type="ECO:0000313" key="2">
    <source>
        <dbReference type="EMBL" id="CAD5209693.1"/>
    </source>
</evidence>
<dbReference type="OrthoDB" id="5868829at2759"/>
<feature type="region of interest" description="Disordered" evidence="1">
    <location>
        <begin position="1"/>
        <end position="31"/>
    </location>
</feature>
<accession>A0A811K2M1</accession>
<comment type="caution">
    <text evidence="2">The sequence shown here is derived from an EMBL/GenBank/DDBJ whole genome shotgun (WGS) entry which is preliminary data.</text>
</comment>
<feature type="compositionally biased region" description="Basic and acidic residues" evidence="1">
    <location>
        <begin position="11"/>
        <end position="26"/>
    </location>
</feature>
<reference evidence="2" key="1">
    <citation type="submission" date="2020-09" db="EMBL/GenBank/DDBJ databases">
        <authorList>
            <person name="Kikuchi T."/>
        </authorList>
    </citation>
    <scope>NUCLEOTIDE SEQUENCE</scope>
    <source>
        <strain evidence="2">SH1</strain>
    </source>
</reference>
<proteinExistence type="predicted"/>
<name>A0A811K2M1_9BILA</name>
<organism evidence="2 3">
    <name type="scientific">Bursaphelenchus okinawaensis</name>
    <dbReference type="NCBI Taxonomy" id="465554"/>
    <lineage>
        <taxon>Eukaryota</taxon>
        <taxon>Metazoa</taxon>
        <taxon>Ecdysozoa</taxon>
        <taxon>Nematoda</taxon>
        <taxon>Chromadorea</taxon>
        <taxon>Rhabditida</taxon>
        <taxon>Tylenchina</taxon>
        <taxon>Tylenchomorpha</taxon>
        <taxon>Aphelenchoidea</taxon>
        <taxon>Aphelenchoididae</taxon>
        <taxon>Bursaphelenchus</taxon>
    </lineage>
</organism>
<dbReference type="EMBL" id="CAJFDH010000002">
    <property type="protein sequence ID" value="CAD5209693.1"/>
    <property type="molecule type" value="Genomic_DNA"/>
</dbReference>
<feature type="region of interest" description="Disordered" evidence="1">
    <location>
        <begin position="43"/>
        <end position="74"/>
    </location>
</feature>
<dbReference type="AlphaFoldDB" id="A0A811K2M1"/>
<dbReference type="Proteomes" id="UP000614601">
    <property type="component" value="Unassembled WGS sequence"/>
</dbReference>
<gene>
    <name evidence="2" type="ORF">BOKJ2_LOCUS2815</name>
</gene>
<sequence length="260" mass="29519">MGKHRSKRKKNSELKRKMKITDRQDDIPDCPSITSLEIIDSDMPITDNKLLEEPSTAKETKKNEEQVKKSSPEYKSWFLPPDNVRSNIFNCQSDPKSSLEFQSEEAASEYLQSQYSYDSYSNQPLFNANKITPVVEAVGHTLLEAVVQGIQLVKIGVKYPVSDPLSPSALSSQVSTFSILYLEISVAATVDFVVGVTWPPLHIGLRNMERMLLSSAKWFREMDEMGQAIHCDMATSWCQRFGLMCDVQCSFTEFTLNRNR</sequence>
<evidence type="ECO:0000313" key="3">
    <source>
        <dbReference type="Proteomes" id="UP000614601"/>
    </source>
</evidence>
<feature type="compositionally biased region" description="Basic residues" evidence="1">
    <location>
        <begin position="1"/>
        <end position="10"/>
    </location>
</feature>
<protein>
    <submittedName>
        <fullName evidence="2">Uncharacterized protein</fullName>
    </submittedName>
</protein>
<feature type="compositionally biased region" description="Basic and acidic residues" evidence="1">
    <location>
        <begin position="49"/>
        <end position="72"/>
    </location>
</feature>
<dbReference type="EMBL" id="CAJFCW020000002">
    <property type="protein sequence ID" value="CAG9089873.1"/>
    <property type="molecule type" value="Genomic_DNA"/>
</dbReference>
<keyword evidence="3" id="KW-1185">Reference proteome</keyword>
<evidence type="ECO:0000256" key="1">
    <source>
        <dbReference type="SAM" id="MobiDB-lite"/>
    </source>
</evidence>
<dbReference type="Proteomes" id="UP000783686">
    <property type="component" value="Unassembled WGS sequence"/>
</dbReference>